<keyword evidence="1" id="KW-0812">Transmembrane</keyword>
<dbReference type="AlphaFoldDB" id="A0A4R4RA22"/>
<sequence length="107" mass="11174">MNRILDTLLSGPEREVIPFRDADVPGLRDGSPVQRRLTGSYFWTLALIVPSAAVAGVAGFTALDALWEVPGPLDLAGAIAVGLGSILVSDGVYFRLAQPPVPPVPPA</sequence>
<gene>
    <name evidence="2" type="ORF">E1212_27930</name>
</gene>
<protein>
    <submittedName>
        <fullName evidence="2">Uncharacterized protein</fullName>
    </submittedName>
</protein>
<dbReference type="EMBL" id="SMKL01000114">
    <property type="protein sequence ID" value="TDC45958.1"/>
    <property type="molecule type" value="Genomic_DNA"/>
</dbReference>
<evidence type="ECO:0000256" key="1">
    <source>
        <dbReference type="SAM" id="Phobius"/>
    </source>
</evidence>
<comment type="caution">
    <text evidence="2">The sequence shown here is derived from an EMBL/GenBank/DDBJ whole genome shotgun (WGS) entry which is preliminary data.</text>
</comment>
<reference evidence="2 3" key="1">
    <citation type="submission" date="2019-02" db="EMBL/GenBank/DDBJ databases">
        <title>Draft genome sequences of novel Actinobacteria.</title>
        <authorList>
            <person name="Sahin N."/>
            <person name="Ay H."/>
            <person name="Saygin H."/>
        </authorList>
    </citation>
    <scope>NUCLEOTIDE SEQUENCE [LARGE SCALE GENOMIC DNA]</scope>
    <source>
        <strain evidence="2 3">KC603</strain>
    </source>
</reference>
<dbReference type="RefSeq" id="WP_131988631.1">
    <property type="nucleotide sequence ID" value="NZ_SMKL01000114.1"/>
</dbReference>
<keyword evidence="3" id="KW-1185">Reference proteome</keyword>
<proteinExistence type="predicted"/>
<name>A0A4R4RA22_9ACTN</name>
<feature type="transmembrane region" description="Helical" evidence="1">
    <location>
        <begin position="41"/>
        <end position="63"/>
    </location>
</feature>
<keyword evidence="1" id="KW-0472">Membrane</keyword>
<evidence type="ECO:0000313" key="3">
    <source>
        <dbReference type="Proteomes" id="UP000295621"/>
    </source>
</evidence>
<keyword evidence="1" id="KW-1133">Transmembrane helix</keyword>
<evidence type="ECO:0000313" key="2">
    <source>
        <dbReference type="EMBL" id="TDC45958.1"/>
    </source>
</evidence>
<dbReference type="Proteomes" id="UP000295621">
    <property type="component" value="Unassembled WGS sequence"/>
</dbReference>
<organism evidence="2 3">
    <name type="scientific">Jiangella ureilytica</name>
    <dbReference type="NCBI Taxonomy" id="2530374"/>
    <lineage>
        <taxon>Bacteria</taxon>
        <taxon>Bacillati</taxon>
        <taxon>Actinomycetota</taxon>
        <taxon>Actinomycetes</taxon>
        <taxon>Jiangellales</taxon>
        <taxon>Jiangellaceae</taxon>
        <taxon>Jiangella</taxon>
    </lineage>
</organism>
<accession>A0A4R4RA22</accession>
<feature type="transmembrane region" description="Helical" evidence="1">
    <location>
        <begin position="75"/>
        <end position="94"/>
    </location>
</feature>